<name>A0A4D6L1P4_VIGUN</name>
<protein>
    <submittedName>
        <fullName evidence="2">Uncharacterized protein</fullName>
    </submittedName>
</protein>
<sequence>METTHHVGAVIVAPQLPLFLHELCEIAALVRNAPPFSRTNSGAATMNQRRRETSSNTNLHGITMAQRATRLEHLETQHHLDLQP</sequence>
<dbReference type="Proteomes" id="UP000501690">
    <property type="component" value="Linkage Group LG2"/>
</dbReference>
<dbReference type="EMBL" id="CP039346">
    <property type="protein sequence ID" value="QCD82385.1"/>
    <property type="molecule type" value="Genomic_DNA"/>
</dbReference>
<reference evidence="2 3" key="1">
    <citation type="submission" date="2019-04" db="EMBL/GenBank/DDBJ databases">
        <title>An improved genome assembly and genetic linkage map for asparagus bean, Vigna unguiculata ssp. sesquipedialis.</title>
        <authorList>
            <person name="Xia Q."/>
            <person name="Zhang R."/>
            <person name="Dong Y."/>
        </authorList>
    </citation>
    <scope>NUCLEOTIDE SEQUENCE [LARGE SCALE GENOMIC DNA]</scope>
    <source>
        <tissue evidence="2">Leaf</tissue>
    </source>
</reference>
<proteinExistence type="predicted"/>
<organism evidence="2 3">
    <name type="scientific">Vigna unguiculata</name>
    <name type="common">Cowpea</name>
    <dbReference type="NCBI Taxonomy" id="3917"/>
    <lineage>
        <taxon>Eukaryota</taxon>
        <taxon>Viridiplantae</taxon>
        <taxon>Streptophyta</taxon>
        <taxon>Embryophyta</taxon>
        <taxon>Tracheophyta</taxon>
        <taxon>Spermatophyta</taxon>
        <taxon>Magnoliopsida</taxon>
        <taxon>eudicotyledons</taxon>
        <taxon>Gunneridae</taxon>
        <taxon>Pentapetalae</taxon>
        <taxon>rosids</taxon>
        <taxon>fabids</taxon>
        <taxon>Fabales</taxon>
        <taxon>Fabaceae</taxon>
        <taxon>Papilionoideae</taxon>
        <taxon>50 kb inversion clade</taxon>
        <taxon>NPAAA clade</taxon>
        <taxon>indigoferoid/millettioid clade</taxon>
        <taxon>Phaseoleae</taxon>
        <taxon>Vigna</taxon>
    </lineage>
</organism>
<accession>A0A4D6L1P4</accession>
<gene>
    <name evidence="2" type="ORF">DEO72_LG2g2722</name>
</gene>
<keyword evidence="3" id="KW-1185">Reference proteome</keyword>
<feature type="compositionally biased region" description="Polar residues" evidence="1">
    <location>
        <begin position="37"/>
        <end position="47"/>
    </location>
</feature>
<evidence type="ECO:0000256" key="1">
    <source>
        <dbReference type="SAM" id="MobiDB-lite"/>
    </source>
</evidence>
<feature type="region of interest" description="Disordered" evidence="1">
    <location>
        <begin position="35"/>
        <end position="61"/>
    </location>
</feature>
<evidence type="ECO:0000313" key="2">
    <source>
        <dbReference type="EMBL" id="QCD82385.1"/>
    </source>
</evidence>
<dbReference type="AlphaFoldDB" id="A0A4D6L1P4"/>
<evidence type="ECO:0000313" key="3">
    <source>
        <dbReference type="Proteomes" id="UP000501690"/>
    </source>
</evidence>